<dbReference type="PANTHER" id="PTHR12133">
    <property type="entry name" value="TRNA (ADENINE(58)-N(1))-METHYLTRANSFERASE"/>
    <property type="match status" value="1"/>
</dbReference>
<feature type="region of interest" description="Disordered" evidence="10">
    <location>
        <begin position="261"/>
        <end position="309"/>
    </location>
</feature>
<evidence type="ECO:0000256" key="2">
    <source>
        <dbReference type="ARBA" id="ARBA00022603"/>
    </source>
</evidence>
<keyword evidence="6 8" id="KW-0539">Nucleus</keyword>
<sequence>MSFATNKRLMEEGDTVLLYVGYDNLVQMQLARGSVHQTRYGALKHDQLIGAPYGKKVECSKGWICPLQPTPELWTLVLPHRTQILYTTDISMIVFQLHLKPGSVVVEAGTGSGSLSHALIRSVMPNGRLHTFEFHEERCAAARKEFEQHGLGDYVTAKHRDVCAAGFELDKEADALFLDLPAPWECITSASHALRQGGRICTFSPCMEQVQRTCEALKDHGFTDLTVLECLSRPFTVQNIKLSYVDFGDQTEITTDKKNTVDKAAPPCKKEREDCEETEVKMEDQQTRSDQGSESWEEQTVSSGGQASKCAVKAREFKTGAPPLVMQGHTGFLTFASLY</sequence>
<protein>
    <recommendedName>
        <fullName evidence="8">tRNA (adenine(58)-N(1))-methyltransferase catalytic subunit TRMT61A</fullName>
        <ecNumber evidence="8">2.1.1.220</ecNumber>
    </recommendedName>
</protein>
<gene>
    <name evidence="12" type="ORF">V1264_019514</name>
</gene>
<evidence type="ECO:0000256" key="10">
    <source>
        <dbReference type="SAM" id="MobiDB-lite"/>
    </source>
</evidence>
<comment type="similarity">
    <text evidence="8">Belongs to the class I-like SAM-binding methyltransferase superfamily. TRM61 family.</text>
</comment>
<dbReference type="InterPro" id="IPR014816">
    <property type="entry name" value="tRNA_MeTrfase_Gcd14"/>
</dbReference>
<comment type="function">
    <text evidence="8">Catalytic subunit of tRNA (adenine-N(1)-)-methyltransferase, which catalyzes the formation of N(1)-methyladenine at position 58 (m1A58) in initiator methionyl-tRNA.</text>
</comment>
<dbReference type="GO" id="GO:0005634">
    <property type="term" value="C:nucleus"/>
    <property type="evidence" value="ECO:0007669"/>
    <property type="project" value="UniProtKB-SubCell"/>
</dbReference>
<dbReference type="GO" id="GO:0030488">
    <property type="term" value="P:tRNA methylation"/>
    <property type="evidence" value="ECO:0007669"/>
    <property type="project" value="InterPro"/>
</dbReference>
<comment type="subcellular location">
    <subcellularLocation>
        <location evidence="1 8">Nucleus</location>
    </subcellularLocation>
</comment>
<dbReference type="AlphaFoldDB" id="A0AAN9BGN6"/>
<proteinExistence type="inferred from homology"/>
<evidence type="ECO:0000313" key="12">
    <source>
        <dbReference type="EMBL" id="KAK7104864.1"/>
    </source>
</evidence>
<dbReference type="PIRSF" id="PIRSF017269">
    <property type="entry name" value="GCD14"/>
    <property type="match status" value="1"/>
</dbReference>
<dbReference type="PROSITE" id="PS51620">
    <property type="entry name" value="SAM_TRM61"/>
    <property type="match status" value="1"/>
</dbReference>
<feature type="compositionally biased region" description="Basic and acidic residues" evidence="10">
    <location>
        <begin position="268"/>
        <end position="287"/>
    </location>
</feature>
<evidence type="ECO:0000256" key="8">
    <source>
        <dbReference type="PIRNR" id="PIRNR017269"/>
    </source>
</evidence>
<accession>A0AAN9BGN6</accession>
<name>A0AAN9BGN6_9CAEN</name>
<comment type="catalytic activity">
    <reaction evidence="7">
        <text>an adenosine in mRNA + S-adenosyl-L-methionine = an N(1)-methyladenosine in mRNA + S-adenosyl-L-homocysteine + H(+)</text>
        <dbReference type="Rhea" id="RHEA:55392"/>
        <dbReference type="Rhea" id="RHEA-COMP:12414"/>
        <dbReference type="Rhea" id="RHEA-COMP:12415"/>
        <dbReference type="ChEBI" id="CHEBI:15378"/>
        <dbReference type="ChEBI" id="CHEBI:57856"/>
        <dbReference type="ChEBI" id="CHEBI:59789"/>
        <dbReference type="ChEBI" id="CHEBI:74411"/>
        <dbReference type="ChEBI" id="CHEBI:74491"/>
    </reaction>
</comment>
<keyword evidence="13" id="KW-1185">Reference proteome</keyword>
<evidence type="ECO:0000256" key="1">
    <source>
        <dbReference type="ARBA" id="ARBA00004123"/>
    </source>
</evidence>
<evidence type="ECO:0000259" key="11">
    <source>
        <dbReference type="Pfam" id="PF08704"/>
    </source>
</evidence>
<keyword evidence="2 8" id="KW-0489">Methyltransferase</keyword>
<evidence type="ECO:0000256" key="5">
    <source>
        <dbReference type="ARBA" id="ARBA00022694"/>
    </source>
</evidence>
<dbReference type="PANTHER" id="PTHR12133:SF2">
    <property type="entry name" value="TRNA (ADENINE(58)-N(1))-METHYLTRANSFERASE CATALYTIC SUBUNIT TRMT61A"/>
    <property type="match status" value="1"/>
</dbReference>
<evidence type="ECO:0000313" key="13">
    <source>
        <dbReference type="Proteomes" id="UP001374579"/>
    </source>
</evidence>
<evidence type="ECO:0000256" key="6">
    <source>
        <dbReference type="ARBA" id="ARBA00023242"/>
    </source>
</evidence>
<feature type="binding site" evidence="9">
    <location>
        <position position="179"/>
    </location>
    <ligand>
        <name>S-adenosyl-L-methionine</name>
        <dbReference type="ChEBI" id="CHEBI:59789"/>
    </ligand>
</feature>
<dbReference type="EC" id="2.1.1.220" evidence="8"/>
<reference evidence="12 13" key="1">
    <citation type="submission" date="2024-02" db="EMBL/GenBank/DDBJ databases">
        <title>Chromosome-scale genome assembly of the rough periwinkle Littorina saxatilis.</title>
        <authorList>
            <person name="De Jode A."/>
            <person name="Faria R."/>
            <person name="Formenti G."/>
            <person name="Sims Y."/>
            <person name="Smith T.P."/>
            <person name="Tracey A."/>
            <person name="Wood J.M.D."/>
            <person name="Zagrodzka Z.B."/>
            <person name="Johannesson K."/>
            <person name="Butlin R.K."/>
            <person name="Leder E.H."/>
        </authorList>
    </citation>
    <scope>NUCLEOTIDE SEQUENCE [LARGE SCALE GENOMIC DNA]</scope>
    <source>
        <strain evidence="12">Snail1</strain>
        <tissue evidence="12">Muscle</tissue>
    </source>
</reference>
<evidence type="ECO:0000256" key="3">
    <source>
        <dbReference type="ARBA" id="ARBA00022679"/>
    </source>
</evidence>
<evidence type="ECO:0000256" key="7">
    <source>
        <dbReference type="ARBA" id="ARBA00048481"/>
    </source>
</evidence>
<dbReference type="CDD" id="cd02440">
    <property type="entry name" value="AdoMet_MTases"/>
    <property type="match status" value="1"/>
</dbReference>
<dbReference type="Pfam" id="PF14801">
    <property type="entry name" value="TrmI-like_N"/>
    <property type="match status" value="1"/>
</dbReference>
<dbReference type="Gene3D" id="3.40.50.150">
    <property type="entry name" value="Vaccinia Virus protein VP39"/>
    <property type="match status" value="1"/>
</dbReference>
<comment type="caution">
    <text evidence="12">The sequence shown here is derived from an EMBL/GenBank/DDBJ whole genome shotgun (WGS) entry which is preliminary data.</text>
</comment>
<dbReference type="Proteomes" id="UP001374579">
    <property type="component" value="Unassembled WGS sequence"/>
</dbReference>
<dbReference type="FunFam" id="3.10.330.20:FF:000002">
    <property type="entry name" value="tRNA (adenine(58)-N(1))-methyltransferase catalytic subunit TRMT61A"/>
    <property type="match status" value="1"/>
</dbReference>
<dbReference type="GO" id="GO:0160107">
    <property type="term" value="F:tRNA (adenine(58)-N1)-methyltransferase activity"/>
    <property type="evidence" value="ECO:0007669"/>
    <property type="project" value="UniProtKB-EC"/>
</dbReference>
<feature type="compositionally biased region" description="Polar residues" evidence="10">
    <location>
        <begin position="288"/>
        <end position="306"/>
    </location>
</feature>
<feature type="binding site" evidence="9">
    <location>
        <position position="133"/>
    </location>
    <ligand>
        <name>S-adenosyl-L-methionine</name>
        <dbReference type="ChEBI" id="CHEBI:59789"/>
    </ligand>
</feature>
<keyword evidence="5 8" id="KW-0819">tRNA processing</keyword>
<dbReference type="InterPro" id="IPR049470">
    <property type="entry name" value="TRM61_C"/>
</dbReference>
<dbReference type="EMBL" id="JBAMIC010000008">
    <property type="protein sequence ID" value="KAK7104864.1"/>
    <property type="molecule type" value="Genomic_DNA"/>
</dbReference>
<comment type="catalytic activity">
    <reaction evidence="8">
        <text>adenosine(58) in tRNA + S-adenosyl-L-methionine = N(1)-methyladenosine(58) in tRNA + S-adenosyl-L-homocysteine + H(+)</text>
        <dbReference type="Rhea" id="RHEA:43152"/>
        <dbReference type="Rhea" id="RHEA-COMP:10365"/>
        <dbReference type="Rhea" id="RHEA-COMP:10366"/>
        <dbReference type="ChEBI" id="CHEBI:15378"/>
        <dbReference type="ChEBI" id="CHEBI:57856"/>
        <dbReference type="ChEBI" id="CHEBI:59789"/>
        <dbReference type="ChEBI" id="CHEBI:74411"/>
        <dbReference type="ChEBI" id="CHEBI:74491"/>
        <dbReference type="EC" id="2.1.1.220"/>
    </reaction>
</comment>
<feature type="domain" description="tRNA (adenine(58)-N(1))-methyltransferase catalytic subunit TRM61 C-terminal" evidence="11">
    <location>
        <begin position="62"/>
        <end position="337"/>
    </location>
</feature>
<dbReference type="SUPFAM" id="SSF53335">
    <property type="entry name" value="S-adenosyl-L-methionine-dependent methyltransferases"/>
    <property type="match status" value="1"/>
</dbReference>
<keyword evidence="3 8" id="KW-0808">Transferase</keyword>
<organism evidence="12 13">
    <name type="scientific">Littorina saxatilis</name>
    <dbReference type="NCBI Taxonomy" id="31220"/>
    <lineage>
        <taxon>Eukaryota</taxon>
        <taxon>Metazoa</taxon>
        <taxon>Spiralia</taxon>
        <taxon>Lophotrochozoa</taxon>
        <taxon>Mollusca</taxon>
        <taxon>Gastropoda</taxon>
        <taxon>Caenogastropoda</taxon>
        <taxon>Littorinimorpha</taxon>
        <taxon>Littorinoidea</taxon>
        <taxon>Littorinidae</taxon>
        <taxon>Littorina</taxon>
    </lineage>
</organism>
<dbReference type="GO" id="GO:0031515">
    <property type="term" value="C:tRNA (m1A) methyltransferase complex"/>
    <property type="evidence" value="ECO:0007669"/>
    <property type="project" value="UniProtKB-UniRule"/>
</dbReference>
<feature type="binding site" evidence="9">
    <location>
        <begin position="112"/>
        <end position="115"/>
    </location>
    <ligand>
        <name>S-adenosyl-L-methionine</name>
        <dbReference type="ChEBI" id="CHEBI:59789"/>
    </ligand>
</feature>
<dbReference type="Gene3D" id="3.10.330.20">
    <property type="match status" value="1"/>
</dbReference>
<keyword evidence="4 8" id="KW-0949">S-adenosyl-L-methionine</keyword>
<dbReference type="InterPro" id="IPR029063">
    <property type="entry name" value="SAM-dependent_MTases_sf"/>
</dbReference>
<evidence type="ECO:0000256" key="9">
    <source>
        <dbReference type="PIRSR" id="PIRSR017269-1"/>
    </source>
</evidence>
<evidence type="ECO:0000256" key="4">
    <source>
        <dbReference type="ARBA" id="ARBA00022691"/>
    </source>
</evidence>
<dbReference type="Pfam" id="PF08704">
    <property type="entry name" value="GCD14"/>
    <property type="match status" value="1"/>
</dbReference>